<keyword evidence="2" id="KW-1003">Cell membrane</keyword>
<dbReference type="PANTHER" id="PTHR32322:SF18">
    <property type="entry name" value="S-ADENOSYLMETHIONINE_S-ADENOSYLHOMOCYSTEINE TRANSPORTER"/>
    <property type="match status" value="1"/>
</dbReference>
<dbReference type="Proteomes" id="UP000184221">
    <property type="component" value="Unassembled WGS sequence"/>
</dbReference>
<evidence type="ECO:0000256" key="6">
    <source>
        <dbReference type="SAM" id="Phobius"/>
    </source>
</evidence>
<dbReference type="EMBL" id="FQXC01000004">
    <property type="protein sequence ID" value="SHH82786.1"/>
    <property type="molecule type" value="Genomic_DNA"/>
</dbReference>
<evidence type="ECO:0000256" key="1">
    <source>
        <dbReference type="ARBA" id="ARBA00004651"/>
    </source>
</evidence>
<organism evidence="8 9">
    <name type="scientific">Marivita hallyeonensis</name>
    <dbReference type="NCBI Taxonomy" id="996342"/>
    <lineage>
        <taxon>Bacteria</taxon>
        <taxon>Pseudomonadati</taxon>
        <taxon>Pseudomonadota</taxon>
        <taxon>Alphaproteobacteria</taxon>
        <taxon>Rhodobacterales</taxon>
        <taxon>Roseobacteraceae</taxon>
        <taxon>Marivita</taxon>
    </lineage>
</organism>
<evidence type="ECO:0000256" key="4">
    <source>
        <dbReference type="ARBA" id="ARBA00022989"/>
    </source>
</evidence>
<reference evidence="8 9" key="1">
    <citation type="submission" date="2016-11" db="EMBL/GenBank/DDBJ databases">
        <authorList>
            <person name="Jaros S."/>
            <person name="Januszkiewicz K."/>
            <person name="Wedrychowicz H."/>
        </authorList>
    </citation>
    <scope>NUCLEOTIDE SEQUENCE [LARGE SCALE GENOMIC DNA]</scope>
    <source>
        <strain evidence="8 9">DSM 29431</strain>
    </source>
</reference>
<evidence type="ECO:0000259" key="7">
    <source>
        <dbReference type="Pfam" id="PF00892"/>
    </source>
</evidence>
<dbReference type="SUPFAM" id="SSF103481">
    <property type="entry name" value="Multidrug resistance efflux transporter EmrE"/>
    <property type="match status" value="2"/>
</dbReference>
<dbReference type="OrthoDB" id="8688375at2"/>
<feature type="transmembrane region" description="Helical" evidence="6">
    <location>
        <begin position="95"/>
        <end position="115"/>
    </location>
</feature>
<dbReference type="AlphaFoldDB" id="A0A1M5W5L7"/>
<dbReference type="GO" id="GO:0005886">
    <property type="term" value="C:plasma membrane"/>
    <property type="evidence" value="ECO:0007669"/>
    <property type="project" value="UniProtKB-SubCell"/>
</dbReference>
<evidence type="ECO:0000313" key="8">
    <source>
        <dbReference type="EMBL" id="SHH82786.1"/>
    </source>
</evidence>
<protein>
    <submittedName>
        <fullName evidence="8">Permease of the drug/metabolite transporter (DMT) superfamily</fullName>
    </submittedName>
</protein>
<feature type="transmembrane region" description="Helical" evidence="6">
    <location>
        <begin position="249"/>
        <end position="266"/>
    </location>
</feature>
<comment type="subcellular location">
    <subcellularLocation>
        <location evidence="1">Cell membrane</location>
        <topology evidence="1">Multi-pass membrane protein</topology>
    </subcellularLocation>
</comment>
<dbReference type="InterPro" id="IPR050638">
    <property type="entry name" value="AA-Vitamin_Transporters"/>
</dbReference>
<keyword evidence="3 6" id="KW-0812">Transmembrane</keyword>
<dbReference type="STRING" id="996342.SAMN05443551_3272"/>
<dbReference type="Pfam" id="PF00892">
    <property type="entry name" value="EamA"/>
    <property type="match status" value="2"/>
</dbReference>
<sequence>MSRLLPLVVLILAGAAWGATQPLSKVAVSEGYRPLGILFWQLSIGVLALGAVTLMRGKRLRFEPRDMRLYVLIALIGTLFPGIASYSAAVHLPSGVLSILLSSIPMFAFPIALVMGLDSFSWRRLTGLSLGFIGISLLVVPEASLPETVVTIWIFVALFSSLCYALEGNVVAKLGRNGLDPVQVLCGASLVGAVMALPLALVSGQWIAPHVAWGAPDTAILASSLLHAAAYSSYVWLVGRAGPVFTAQISYLVTLFGVTWAMLFLGENYSRFFWAALAIMLTGLALVQPRPKAALVPSSEQRHIEST</sequence>
<evidence type="ECO:0000256" key="3">
    <source>
        <dbReference type="ARBA" id="ARBA00022692"/>
    </source>
</evidence>
<feature type="domain" description="EamA" evidence="7">
    <location>
        <begin position="7"/>
        <end position="139"/>
    </location>
</feature>
<evidence type="ECO:0000256" key="5">
    <source>
        <dbReference type="ARBA" id="ARBA00023136"/>
    </source>
</evidence>
<dbReference type="PANTHER" id="PTHR32322">
    <property type="entry name" value="INNER MEMBRANE TRANSPORTER"/>
    <property type="match status" value="1"/>
</dbReference>
<keyword evidence="4 6" id="KW-1133">Transmembrane helix</keyword>
<feature type="transmembrane region" description="Helical" evidence="6">
    <location>
        <begin position="272"/>
        <end position="289"/>
    </location>
</feature>
<evidence type="ECO:0000256" key="2">
    <source>
        <dbReference type="ARBA" id="ARBA00022475"/>
    </source>
</evidence>
<evidence type="ECO:0000313" key="9">
    <source>
        <dbReference type="Proteomes" id="UP000184221"/>
    </source>
</evidence>
<feature type="transmembrane region" description="Helical" evidence="6">
    <location>
        <begin position="152"/>
        <end position="172"/>
    </location>
</feature>
<dbReference type="RefSeq" id="WP_072779117.1">
    <property type="nucleotide sequence ID" value="NZ_FQXC01000004.1"/>
</dbReference>
<dbReference type="InterPro" id="IPR037185">
    <property type="entry name" value="EmrE-like"/>
</dbReference>
<accession>A0A1M5W5L7</accession>
<feature type="transmembrane region" description="Helical" evidence="6">
    <location>
        <begin position="122"/>
        <end position="140"/>
    </location>
</feature>
<gene>
    <name evidence="8" type="ORF">SAMN05443551_3272</name>
</gene>
<name>A0A1M5W5L7_9RHOB</name>
<proteinExistence type="predicted"/>
<keyword evidence="9" id="KW-1185">Reference proteome</keyword>
<feature type="transmembrane region" description="Helical" evidence="6">
    <location>
        <begin position="69"/>
        <end position="89"/>
    </location>
</feature>
<feature type="transmembrane region" description="Helical" evidence="6">
    <location>
        <begin position="37"/>
        <end position="57"/>
    </location>
</feature>
<feature type="transmembrane region" description="Helical" evidence="6">
    <location>
        <begin position="184"/>
        <end position="207"/>
    </location>
</feature>
<feature type="domain" description="EamA" evidence="7">
    <location>
        <begin position="152"/>
        <end position="287"/>
    </location>
</feature>
<keyword evidence="5 6" id="KW-0472">Membrane</keyword>
<dbReference type="InterPro" id="IPR000620">
    <property type="entry name" value="EamA_dom"/>
</dbReference>